<dbReference type="Proteomes" id="UP001162501">
    <property type="component" value="Chromosome 12"/>
</dbReference>
<evidence type="ECO:0000313" key="1">
    <source>
        <dbReference type="EMBL" id="CAM9556836.1"/>
    </source>
</evidence>
<organism evidence="1 2">
    <name type="scientific">Rangifer tarandus platyrhynchus</name>
    <name type="common">Svalbard reindeer</name>
    <dbReference type="NCBI Taxonomy" id="3082113"/>
    <lineage>
        <taxon>Eukaryota</taxon>
        <taxon>Metazoa</taxon>
        <taxon>Chordata</taxon>
        <taxon>Craniata</taxon>
        <taxon>Vertebrata</taxon>
        <taxon>Euteleostomi</taxon>
        <taxon>Mammalia</taxon>
        <taxon>Eutheria</taxon>
        <taxon>Laurasiatheria</taxon>
        <taxon>Artiodactyla</taxon>
        <taxon>Ruminantia</taxon>
        <taxon>Pecora</taxon>
        <taxon>Cervidae</taxon>
        <taxon>Odocoileinae</taxon>
        <taxon>Rangifer</taxon>
    </lineage>
</organism>
<sequence>MLETRELLAWAPPAAPRLPHPSQPSALLRTPTAGETAADPAHVREVQASRKALGNKTTRTQTRAPNSQSEHSPPRSDAEPGSPRGKKKKREMLLTALARL</sequence>
<proteinExistence type="predicted"/>
<gene>
    <name evidence="1" type="ORF">MRATA1EN22A_LOCUS4196</name>
</gene>
<protein>
    <submittedName>
        <fullName evidence="1">Uncharacterized protein</fullName>
    </submittedName>
</protein>
<name>A0AC59YBJ4_RANTA</name>
<reference evidence="1" key="1">
    <citation type="submission" date="2023-05" db="EMBL/GenBank/DDBJ databases">
        <authorList>
            <consortium name="ELIXIR-Norway"/>
        </authorList>
    </citation>
    <scope>NUCLEOTIDE SEQUENCE</scope>
</reference>
<reference evidence="1" key="2">
    <citation type="submission" date="2025-03" db="EMBL/GenBank/DDBJ databases">
        <authorList>
            <consortium name="ELIXIR-Norway"/>
            <consortium name="Elixir Norway"/>
        </authorList>
    </citation>
    <scope>NUCLEOTIDE SEQUENCE</scope>
</reference>
<feature type="non-terminal residue" evidence="1">
    <location>
        <position position="100"/>
    </location>
</feature>
<dbReference type="EMBL" id="OX596096">
    <property type="protein sequence ID" value="CAM9556836.1"/>
    <property type="molecule type" value="Genomic_DNA"/>
</dbReference>
<accession>A0AC59YBJ4</accession>
<evidence type="ECO:0000313" key="2">
    <source>
        <dbReference type="Proteomes" id="UP001162501"/>
    </source>
</evidence>